<name>A0AB74F5C5_9FIRM</name>
<gene>
    <name evidence="1" type="ORF">SAMN04515649_11833</name>
</gene>
<accession>A0AB74F5C5</accession>
<protein>
    <submittedName>
        <fullName evidence="1">Uncharacterized protein</fullName>
    </submittedName>
</protein>
<dbReference type="AlphaFoldDB" id="A0AB74F5C5"/>
<proteinExistence type="predicted"/>
<evidence type="ECO:0000313" key="1">
    <source>
        <dbReference type="EMBL" id="SHM47968.1"/>
    </source>
</evidence>
<dbReference type="Proteomes" id="UP000184012">
    <property type="component" value="Unassembled WGS sequence"/>
</dbReference>
<comment type="caution">
    <text evidence="1">The sequence shown here is derived from an EMBL/GenBank/DDBJ whole genome shotgun (WGS) entry which is preliminary data.</text>
</comment>
<organism evidence="1 2">
    <name type="scientific">Eubacterium callanderi</name>
    <dbReference type="NCBI Taxonomy" id="53442"/>
    <lineage>
        <taxon>Bacteria</taxon>
        <taxon>Bacillati</taxon>
        <taxon>Bacillota</taxon>
        <taxon>Clostridia</taxon>
        <taxon>Eubacteriales</taxon>
        <taxon>Eubacteriaceae</taxon>
        <taxon>Eubacterium</taxon>
    </lineage>
</organism>
<reference evidence="1 2" key="1">
    <citation type="submission" date="2016-11" db="EMBL/GenBank/DDBJ databases">
        <authorList>
            <person name="Varghese N."/>
            <person name="Submissions S."/>
        </authorList>
    </citation>
    <scope>NUCLEOTIDE SEQUENCE [LARGE SCALE GENOMIC DNA]</scope>
    <source>
        <strain evidence="1 2">FD</strain>
    </source>
</reference>
<sequence>MCFSWADLKNIFSAPLFKLPLPIISLAMQKMFKNPNTQNMIKNHMLQGLSEWIDGYYEVLKTGTECGVHMPPGPHT</sequence>
<dbReference type="EMBL" id="FRBP01000018">
    <property type="protein sequence ID" value="SHM47968.1"/>
    <property type="molecule type" value="Genomic_DNA"/>
</dbReference>
<evidence type="ECO:0000313" key="2">
    <source>
        <dbReference type="Proteomes" id="UP000184012"/>
    </source>
</evidence>